<dbReference type="EMBL" id="CAUOFW020005580">
    <property type="protein sequence ID" value="CAK9170782.1"/>
    <property type="molecule type" value="Genomic_DNA"/>
</dbReference>
<dbReference type="AlphaFoldDB" id="A0ABC8TMT2"/>
<keyword evidence="2" id="KW-1185">Reference proteome</keyword>
<proteinExistence type="predicted"/>
<protein>
    <submittedName>
        <fullName evidence="1">Uncharacterized protein</fullName>
    </submittedName>
</protein>
<name>A0ABC8TMT2_9AQUA</name>
<gene>
    <name evidence="1" type="ORF">ILEXP_LOCUS40288</name>
</gene>
<sequence length="150" mass="16124">MSFKLDDIRTSLSGSTKYGPTKPSIIERGLATGSGPIESMTKWWLSLVTQSVLWDSTHVNVTLFMSLYPRVNIKQEFVNLDGELGEIDVVLGAPAITGIVEAKRSGDVEAGSKVRDGGMEQKAKAQWASLGMATQVSKVQAPWASPNVAT</sequence>
<accession>A0ABC8TMT2</accession>
<evidence type="ECO:0000313" key="1">
    <source>
        <dbReference type="EMBL" id="CAK9170782.1"/>
    </source>
</evidence>
<dbReference type="Proteomes" id="UP001642360">
    <property type="component" value="Unassembled WGS sequence"/>
</dbReference>
<reference evidence="1 2" key="1">
    <citation type="submission" date="2024-02" db="EMBL/GenBank/DDBJ databases">
        <authorList>
            <person name="Vignale AGUSTIN F."/>
            <person name="Sosa J E."/>
            <person name="Modenutti C."/>
        </authorList>
    </citation>
    <scope>NUCLEOTIDE SEQUENCE [LARGE SCALE GENOMIC DNA]</scope>
</reference>
<comment type="caution">
    <text evidence="1">The sequence shown here is derived from an EMBL/GenBank/DDBJ whole genome shotgun (WGS) entry which is preliminary data.</text>
</comment>
<organism evidence="1 2">
    <name type="scientific">Ilex paraguariensis</name>
    <name type="common">yerba mate</name>
    <dbReference type="NCBI Taxonomy" id="185542"/>
    <lineage>
        <taxon>Eukaryota</taxon>
        <taxon>Viridiplantae</taxon>
        <taxon>Streptophyta</taxon>
        <taxon>Embryophyta</taxon>
        <taxon>Tracheophyta</taxon>
        <taxon>Spermatophyta</taxon>
        <taxon>Magnoliopsida</taxon>
        <taxon>eudicotyledons</taxon>
        <taxon>Gunneridae</taxon>
        <taxon>Pentapetalae</taxon>
        <taxon>asterids</taxon>
        <taxon>campanulids</taxon>
        <taxon>Aquifoliales</taxon>
        <taxon>Aquifoliaceae</taxon>
        <taxon>Ilex</taxon>
    </lineage>
</organism>
<evidence type="ECO:0000313" key="2">
    <source>
        <dbReference type="Proteomes" id="UP001642360"/>
    </source>
</evidence>